<keyword evidence="19" id="KW-1185">Reference proteome</keyword>
<evidence type="ECO:0000256" key="9">
    <source>
        <dbReference type="ARBA" id="ARBA00023204"/>
    </source>
</evidence>
<organism evidence="18 19">
    <name type="scientific">Pseudoalteromonas obscura</name>
    <dbReference type="NCBI Taxonomy" id="3048491"/>
    <lineage>
        <taxon>Bacteria</taxon>
        <taxon>Pseudomonadati</taxon>
        <taxon>Pseudomonadota</taxon>
        <taxon>Gammaproteobacteria</taxon>
        <taxon>Alteromonadales</taxon>
        <taxon>Pseudoalteromonadaceae</taxon>
        <taxon>Pseudoalteromonas</taxon>
    </lineage>
</organism>
<dbReference type="PANTHER" id="PTHR47707">
    <property type="entry name" value="8-OXO-DGTP DIPHOSPHATASE"/>
    <property type="match status" value="1"/>
</dbReference>
<dbReference type="PROSITE" id="PS00893">
    <property type="entry name" value="NUDIX_BOX"/>
    <property type="match status" value="1"/>
</dbReference>
<dbReference type="Gene3D" id="3.90.79.10">
    <property type="entry name" value="Nucleoside Triphosphate Pyrophosphohydrolase"/>
    <property type="match status" value="1"/>
</dbReference>
<evidence type="ECO:0000313" key="18">
    <source>
        <dbReference type="EMBL" id="MDK2597568.1"/>
    </source>
</evidence>
<evidence type="ECO:0000256" key="3">
    <source>
        <dbReference type="ARBA" id="ARBA00022457"/>
    </source>
</evidence>
<dbReference type="SUPFAM" id="SSF55811">
    <property type="entry name" value="Nudix"/>
    <property type="match status" value="1"/>
</dbReference>
<dbReference type="EC" id="3.6.1.55" evidence="12"/>
<evidence type="ECO:0000256" key="2">
    <source>
        <dbReference type="ARBA" id="ARBA00005582"/>
    </source>
</evidence>
<evidence type="ECO:0000256" key="7">
    <source>
        <dbReference type="ARBA" id="ARBA00022801"/>
    </source>
</evidence>
<evidence type="ECO:0000256" key="14">
    <source>
        <dbReference type="ARBA" id="ARBA00041592"/>
    </source>
</evidence>
<reference evidence="18 19" key="1">
    <citation type="submission" date="2023-05" db="EMBL/GenBank/DDBJ databases">
        <title>Pseudoalteromonas ardens sp. nov., Pseudoalteromonas obscura sp. nov., and Pseudoalteromonas umbrosa sp. nov., isolated from the coral Montipora capitata.</title>
        <authorList>
            <person name="Thomas E.M."/>
            <person name="Smith E.M."/>
            <person name="Papke E."/>
            <person name="Shlafstein M.D."/>
            <person name="Oline D.K."/>
            <person name="Videau P."/>
            <person name="Saw J.H."/>
            <person name="Strangman W.K."/>
            <person name="Ushijima B."/>
        </authorList>
    </citation>
    <scope>NUCLEOTIDE SEQUENCE [LARGE SCALE GENOMIC DNA]</scope>
    <source>
        <strain evidence="18 19">P94</strain>
    </source>
</reference>
<dbReference type="CDD" id="cd03425">
    <property type="entry name" value="NUDIX_MutT_NudA_like"/>
    <property type="match status" value="1"/>
</dbReference>
<comment type="cofactor">
    <cofactor evidence="1">
        <name>Mg(2+)</name>
        <dbReference type="ChEBI" id="CHEBI:18420"/>
    </cofactor>
</comment>
<evidence type="ECO:0000256" key="15">
    <source>
        <dbReference type="ARBA" id="ARBA00041979"/>
    </source>
</evidence>
<dbReference type="RefSeq" id="WP_211011913.1">
    <property type="nucleotide sequence ID" value="NZ_JASJUT010000011.1"/>
</dbReference>
<keyword evidence="3" id="KW-0515">Mutator protein</keyword>
<evidence type="ECO:0000256" key="5">
    <source>
        <dbReference type="ARBA" id="ARBA00022723"/>
    </source>
</evidence>
<evidence type="ECO:0000256" key="4">
    <source>
        <dbReference type="ARBA" id="ARBA00022705"/>
    </source>
</evidence>
<feature type="domain" description="Nudix hydrolase" evidence="17">
    <location>
        <begin position="3"/>
        <end position="129"/>
    </location>
</feature>
<sequence length="131" mass="14483">MTKKVVNVAVGVIEKQAQYFVCKRSDEQHQGGLWEFPGGKVEDNESVEQALSRELAEEIGIQVERSEHLVTIEHDYGDKQVCLVVHVVTAFSGEATGLEGQPSQWVNFEQLKKLDFPSANVAIIDALATSK</sequence>
<keyword evidence="5" id="KW-0479">Metal-binding</keyword>
<dbReference type="Proteomes" id="UP001231915">
    <property type="component" value="Unassembled WGS sequence"/>
</dbReference>
<evidence type="ECO:0000256" key="6">
    <source>
        <dbReference type="ARBA" id="ARBA00022763"/>
    </source>
</evidence>
<dbReference type="InterPro" id="IPR015797">
    <property type="entry name" value="NUDIX_hydrolase-like_dom_sf"/>
</dbReference>
<comment type="similarity">
    <text evidence="2">Belongs to the Nudix hydrolase family.</text>
</comment>
<evidence type="ECO:0000256" key="8">
    <source>
        <dbReference type="ARBA" id="ARBA00022842"/>
    </source>
</evidence>
<accession>A0ABT7ERE2</accession>
<dbReference type="NCBIfam" id="TIGR00586">
    <property type="entry name" value="mutt"/>
    <property type="match status" value="1"/>
</dbReference>
<dbReference type="InterPro" id="IPR000086">
    <property type="entry name" value="NUDIX_hydrolase_dom"/>
</dbReference>
<keyword evidence="7" id="KW-0378">Hydrolase</keyword>
<evidence type="ECO:0000256" key="1">
    <source>
        <dbReference type="ARBA" id="ARBA00001946"/>
    </source>
</evidence>
<proteinExistence type="inferred from homology"/>
<comment type="catalytic activity">
    <reaction evidence="10">
        <text>8-oxo-dGTP + H2O = 8-oxo-dGMP + diphosphate + H(+)</text>
        <dbReference type="Rhea" id="RHEA:31575"/>
        <dbReference type="ChEBI" id="CHEBI:15377"/>
        <dbReference type="ChEBI" id="CHEBI:15378"/>
        <dbReference type="ChEBI" id="CHEBI:33019"/>
        <dbReference type="ChEBI" id="CHEBI:63224"/>
        <dbReference type="ChEBI" id="CHEBI:77896"/>
        <dbReference type="EC" id="3.6.1.55"/>
    </reaction>
</comment>
<dbReference type="InterPro" id="IPR020476">
    <property type="entry name" value="Nudix_hydrolase"/>
</dbReference>
<name>A0ABT7ERE2_9GAMM</name>
<evidence type="ECO:0000259" key="17">
    <source>
        <dbReference type="PROSITE" id="PS51462"/>
    </source>
</evidence>
<keyword evidence="9" id="KW-0234">DNA repair</keyword>
<dbReference type="InterPro" id="IPR029119">
    <property type="entry name" value="MutY_C"/>
</dbReference>
<dbReference type="InterPro" id="IPR003561">
    <property type="entry name" value="Mutator_MutT"/>
</dbReference>
<keyword evidence="6" id="KW-0227">DNA damage</keyword>
<keyword evidence="4" id="KW-0235">DNA replication</keyword>
<dbReference type="InterPro" id="IPR020084">
    <property type="entry name" value="NUDIX_hydrolase_CS"/>
</dbReference>
<evidence type="ECO:0000256" key="16">
    <source>
        <dbReference type="ARBA" id="ARBA00042798"/>
    </source>
</evidence>
<keyword evidence="8" id="KW-0460">Magnesium</keyword>
<dbReference type="PRINTS" id="PR00502">
    <property type="entry name" value="NUDIXFAMILY"/>
</dbReference>
<evidence type="ECO:0000256" key="13">
    <source>
        <dbReference type="ARBA" id="ARBA00040794"/>
    </source>
</evidence>
<protein>
    <recommendedName>
        <fullName evidence="13">8-oxo-dGTP diphosphatase</fullName>
        <ecNumber evidence="12">3.6.1.55</ecNumber>
    </recommendedName>
    <alternativeName>
        <fullName evidence="16">7,8-dihydro-8-oxoguanine-triphosphatase</fullName>
    </alternativeName>
    <alternativeName>
        <fullName evidence="15">Mutator protein MutT</fullName>
    </alternativeName>
    <alternativeName>
        <fullName evidence="14">dGTP pyrophosphohydrolase</fullName>
    </alternativeName>
</protein>
<dbReference type="InterPro" id="IPR047127">
    <property type="entry name" value="MutT-like"/>
</dbReference>
<evidence type="ECO:0000256" key="10">
    <source>
        <dbReference type="ARBA" id="ARBA00035861"/>
    </source>
</evidence>
<dbReference type="PANTHER" id="PTHR47707:SF1">
    <property type="entry name" value="NUDIX HYDROLASE FAMILY PROTEIN"/>
    <property type="match status" value="1"/>
</dbReference>
<dbReference type="EMBL" id="JASJUT010000011">
    <property type="protein sequence ID" value="MDK2597568.1"/>
    <property type="molecule type" value="Genomic_DNA"/>
</dbReference>
<dbReference type="Pfam" id="PF14815">
    <property type="entry name" value="NUDIX_4"/>
    <property type="match status" value="1"/>
</dbReference>
<evidence type="ECO:0000313" key="19">
    <source>
        <dbReference type="Proteomes" id="UP001231915"/>
    </source>
</evidence>
<comment type="caution">
    <text evidence="18">The sequence shown here is derived from an EMBL/GenBank/DDBJ whole genome shotgun (WGS) entry which is preliminary data.</text>
</comment>
<gene>
    <name evidence="18" type="primary">mutT</name>
    <name evidence="18" type="ORF">QNM18_21130</name>
</gene>
<evidence type="ECO:0000256" key="11">
    <source>
        <dbReference type="ARBA" id="ARBA00036904"/>
    </source>
</evidence>
<dbReference type="PROSITE" id="PS51462">
    <property type="entry name" value="NUDIX"/>
    <property type="match status" value="1"/>
</dbReference>
<comment type="catalytic activity">
    <reaction evidence="11">
        <text>8-oxo-GTP + H2O = 8-oxo-GMP + diphosphate + H(+)</text>
        <dbReference type="Rhea" id="RHEA:67616"/>
        <dbReference type="ChEBI" id="CHEBI:15377"/>
        <dbReference type="ChEBI" id="CHEBI:15378"/>
        <dbReference type="ChEBI" id="CHEBI:33019"/>
        <dbReference type="ChEBI" id="CHEBI:143553"/>
        <dbReference type="ChEBI" id="CHEBI:145694"/>
    </reaction>
</comment>
<evidence type="ECO:0000256" key="12">
    <source>
        <dbReference type="ARBA" id="ARBA00038905"/>
    </source>
</evidence>